<comment type="subcellular location">
    <subcellularLocation>
        <location evidence="1 7">Membrane</location>
        <topology evidence="1 7">Multi-pass membrane protein</topology>
    </subcellularLocation>
</comment>
<feature type="transmembrane region" description="Helical" evidence="7">
    <location>
        <begin position="65"/>
        <end position="83"/>
    </location>
</feature>
<dbReference type="HOGENOM" id="CLU_721303_0_0_9"/>
<dbReference type="BioCyc" id="EBAC796937-HMP:GMGH-572-MONOMER"/>
<dbReference type="Gene3D" id="3.40.1280.10">
    <property type="match status" value="1"/>
</dbReference>
<reference evidence="8 9" key="1">
    <citation type="submission" date="2011-08" db="EMBL/GenBank/DDBJ databases">
        <title>The Genome Sequence of Eubacteriaceae bacterium ACC19a.</title>
        <authorList>
            <consortium name="The Broad Institute Genome Sequencing Platform"/>
            <person name="Earl A."/>
            <person name="Ward D."/>
            <person name="Feldgarden M."/>
            <person name="Gevers D."/>
            <person name="Sizova M."/>
            <person name="Hazen A."/>
            <person name="Epstein S."/>
            <person name="Young S.K."/>
            <person name="Zeng Q."/>
            <person name="Gargeya S."/>
            <person name="Fitzgerald M."/>
            <person name="Haas B."/>
            <person name="Abouelleil A."/>
            <person name="Alvarado L."/>
            <person name="Arachchi H.M."/>
            <person name="Berlin A."/>
            <person name="Brown A."/>
            <person name="Chapman S.B."/>
            <person name="Chen Z."/>
            <person name="Dunbar C."/>
            <person name="Freedman E."/>
            <person name="Gearin G."/>
            <person name="Gellesch M."/>
            <person name="Goldberg J."/>
            <person name="Griggs A."/>
            <person name="Gujja S."/>
            <person name="Heiman D."/>
            <person name="Howarth C."/>
            <person name="Larson L."/>
            <person name="Lui A."/>
            <person name="MacDonald P.J.P."/>
            <person name="Montmayeur A."/>
            <person name="Murphy C."/>
            <person name="Neiman D."/>
            <person name="Pearson M."/>
            <person name="Priest M."/>
            <person name="Roberts A."/>
            <person name="Saif S."/>
            <person name="Shea T."/>
            <person name="Shenoy N."/>
            <person name="Sisk P."/>
            <person name="Stolte C."/>
            <person name="Sykes S."/>
            <person name="Wortman J."/>
            <person name="Nusbaum C."/>
            <person name="Birren B."/>
        </authorList>
    </citation>
    <scope>NUCLEOTIDE SEQUENCE [LARGE SCALE GENOMIC DNA]</scope>
    <source>
        <strain evidence="8 9">ACC19a</strain>
    </source>
</reference>
<feature type="transmembrane region" description="Helical" evidence="7">
    <location>
        <begin position="95"/>
        <end position="112"/>
    </location>
</feature>
<dbReference type="Pfam" id="PF01169">
    <property type="entry name" value="GDT1"/>
    <property type="match status" value="2"/>
</dbReference>
<evidence type="ECO:0000313" key="9">
    <source>
        <dbReference type="Proteomes" id="UP000006437"/>
    </source>
</evidence>
<dbReference type="RefSeq" id="WP_009524806.1">
    <property type="nucleotide sequence ID" value="NZ_JH414548.1"/>
</dbReference>
<evidence type="ECO:0000256" key="2">
    <source>
        <dbReference type="ARBA" id="ARBA00009190"/>
    </source>
</evidence>
<comment type="caution">
    <text evidence="8">The sequence shown here is derived from an EMBL/GenBank/DDBJ whole genome shotgun (WGS) entry which is preliminary data.</text>
</comment>
<organism evidence="8 9">
    <name type="scientific">Peptoanaerobacter stomatis</name>
    <dbReference type="NCBI Taxonomy" id="796937"/>
    <lineage>
        <taxon>Bacteria</taxon>
        <taxon>Bacillati</taxon>
        <taxon>Bacillota</taxon>
        <taxon>Clostridia</taxon>
        <taxon>Peptostreptococcales</taxon>
        <taxon>Filifactoraceae</taxon>
        <taxon>Peptoanaerobacter</taxon>
    </lineage>
</organism>
<evidence type="ECO:0000256" key="3">
    <source>
        <dbReference type="ARBA" id="ARBA00022552"/>
    </source>
</evidence>
<protein>
    <recommendedName>
        <fullName evidence="7">GDT1 family protein</fullName>
    </recommendedName>
</protein>
<dbReference type="EMBL" id="AFZE01000056">
    <property type="protein sequence ID" value="EHL11033.1"/>
    <property type="molecule type" value="Genomic_DNA"/>
</dbReference>
<dbReference type="AlphaFoldDB" id="G9X2G3"/>
<dbReference type="Proteomes" id="UP000006437">
    <property type="component" value="Unassembled WGS sequence"/>
</dbReference>
<sequence length="383" mass="42966">METLISSFLLIFFAEMGDKTQFLALIFATQYKLYQVILGISLGILFNHGLAVLVATFLSSFINIGILKIIAGLMFLLFGFESFILRIENDDKEDIRAKFGAIFTVALCFFIGELGDKTQITAMSIVFTGKNPILVLIGTTLGMIFVSLFGIIVGKIIKGKIPKNLMKKISGVCFITFGIEALSKSVPSQYLTFINTTAFSIICMMTMLLIYFKNKSVKKIFKINMYLKNKDNNLEVKMINIDLICVGALKSDIFKQAEKNILKKTDNNYNIKIIEIEDEKNQNINRSSEIEKIKEKEGAKILSKIKKGNYVITLEIDAKQSKNLSICNIINETGRENISIIIGGSVGLSKKVSDISNKKISISKMTFPHQLMRLVMLEQFIIC</sequence>
<dbReference type="CDD" id="cd18081">
    <property type="entry name" value="RlmH-like"/>
    <property type="match status" value="1"/>
</dbReference>
<proteinExistence type="inferred from homology"/>
<dbReference type="PATRIC" id="fig|796937.3.peg.1804"/>
<accession>G9X2G3</accession>
<dbReference type="GO" id="GO:0046873">
    <property type="term" value="F:metal ion transmembrane transporter activity"/>
    <property type="evidence" value="ECO:0007669"/>
    <property type="project" value="InterPro"/>
</dbReference>
<keyword evidence="3" id="KW-0698">rRNA processing</keyword>
<keyword evidence="4 7" id="KW-0812">Transmembrane</keyword>
<comment type="similarity">
    <text evidence="2 7">Belongs to the GDT1 family.</text>
</comment>
<name>G9X2G3_9FIRM</name>
<dbReference type="InterPro" id="IPR029026">
    <property type="entry name" value="tRNA_m1G_MTases_N"/>
</dbReference>
<feature type="transmembrane region" description="Helical" evidence="7">
    <location>
        <begin position="133"/>
        <end position="157"/>
    </location>
</feature>
<dbReference type="PANTHER" id="PTHR12608:SF1">
    <property type="entry name" value="TRANSMEMBRANE PROTEIN 165"/>
    <property type="match status" value="1"/>
</dbReference>
<dbReference type="Pfam" id="PF02590">
    <property type="entry name" value="SPOUT_MTase"/>
    <property type="match status" value="1"/>
</dbReference>
<feature type="transmembrane region" description="Helical" evidence="7">
    <location>
        <begin position="190"/>
        <end position="212"/>
    </location>
</feature>
<evidence type="ECO:0000256" key="5">
    <source>
        <dbReference type="ARBA" id="ARBA00022989"/>
    </source>
</evidence>
<keyword evidence="5 7" id="KW-1133">Transmembrane helix</keyword>
<evidence type="ECO:0000256" key="4">
    <source>
        <dbReference type="ARBA" id="ARBA00022692"/>
    </source>
</evidence>
<evidence type="ECO:0000313" key="8">
    <source>
        <dbReference type="EMBL" id="EHL11033.1"/>
    </source>
</evidence>
<dbReference type="GO" id="GO:0008168">
    <property type="term" value="F:methyltransferase activity"/>
    <property type="evidence" value="ECO:0007669"/>
    <property type="project" value="InterPro"/>
</dbReference>
<dbReference type="SUPFAM" id="SSF75217">
    <property type="entry name" value="alpha/beta knot"/>
    <property type="match status" value="1"/>
</dbReference>
<feature type="transmembrane region" description="Helical" evidence="7">
    <location>
        <begin position="33"/>
        <end position="58"/>
    </location>
</feature>
<evidence type="ECO:0000256" key="1">
    <source>
        <dbReference type="ARBA" id="ARBA00004141"/>
    </source>
</evidence>
<dbReference type="InterPro" id="IPR003742">
    <property type="entry name" value="RlmH-like"/>
</dbReference>
<dbReference type="InterPro" id="IPR001727">
    <property type="entry name" value="GDT1-like"/>
</dbReference>
<gene>
    <name evidence="8" type="ORF">HMPREF9629_00570</name>
</gene>
<evidence type="ECO:0000256" key="6">
    <source>
        <dbReference type="ARBA" id="ARBA00023136"/>
    </source>
</evidence>
<keyword evidence="6 7" id="KW-0472">Membrane</keyword>
<dbReference type="GO" id="GO:0006364">
    <property type="term" value="P:rRNA processing"/>
    <property type="evidence" value="ECO:0007669"/>
    <property type="project" value="UniProtKB-KW"/>
</dbReference>
<dbReference type="SFLD" id="SFLDS00070">
    <property type="entry name" value="SPOUT_Methyltransferase"/>
    <property type="match status" value="1"/>
</dbReference>
<dbReference type="InterPro" id="IPR029028">
    <property type="entry name" value="Alpha/beta_knot_MTases"/>
</dbReference>
<dbReference type="GO" id="GO:0016020">
    <property type="term" value="C:membrane"/>
    <property type="evidence" value="ECO:0007669"/>
    <property type="project" value="UniProtKB-SubCell"/>
</dbReference>
<evidence type="ECO:0000256" key="7">
    <source>
        <dbReference type="RuleBase" id="RU365102"/>
    </source>
</evidence>
<dbReference type="PANTHER" id="PTHR12608">
    <property type="entry name" value="TRANSMEMBRANE PROTEIN HTP-1 RELATED"/>
    <property type="match status" value="1"/>
</dbReference>